<dbReference type="RefSeq" id="WP_340367148.1">
    <property type="nucleotide sequence ID" value="NZ_JBBKZV010000029.1"/>
</dbReference>
<name>A0ABU8W807_9BURK</name>
<gene>
    <name evidence="2" type="ORF">WKW80_29470</name>
</gene>
<feature type="signal peptide" evidence="1">
    <location>
        <begin position="1"/>
        <end position="29"/>
    </location>
</feature>
<keyword evidence="3" id="KW-1185">Reference proteome</keyword>
<feature type="chain" id="PRO_5047024620" evidence="1">
    <location>
        <begin position="30"/>
        <end position="275"/>
    </location>
</feature>
<proteinExistence type="predicted"/>
<reference evidence="2 3" key="1">
    <citation type="submission" date="2024-03" db="EMBL/GenBank/DDBJ databases">
        <title>Novel species of the genus Variovorax.</title>
        <authorList>
            <person name="Liu Q."/>
            <person name="Xin Y.-H."/>
        </authorList>
    </citation>
    <scope>NUCLEOTIDE SEQUENCE [LARGE SCALE GENOMIC DNA]</scope>
    <source>
        <strain evidence="2 3">KACC 18501</strain>
    </source>
</reference>
<dbReference type="Proteomes" id="UP001363010">
    <property type="component" value="Unassembled WGS sequence"/>
</dbReference>
<evidence type="ECO:0000256" key="1">
    <source>
        <dbReference type="SAM" id="SignalP"/>
    </source>
</evidence>
<protein>
    <submittedName>
        <fullName evidence="2">Transporter</fullName>
    </submittedName>
</protein>
<keyword evidence="1" id="KW-0732">Signal</keyword>
<comment type="caution">
    <text evidence="2">The sequence shown here is derived from an EMBL/GenBank/DDBJ whole genome shotgun (WGS) entry which is preliminary data.</text>
</comment>
<evidence type="ECO:0000313" key="3">
    <source>
        <dbReference type="Proteomes" id="UP001363010"/>
    </source>
</evidence>
<organism evidence="2 3">
    <name type="scientific">Variovorax humicola</name>
    <dbReference type="NCBI Taxonomy" id="1769758"/>
    <lineage>
        <taxon>Bacteria</taxon>
        <taxon>Pseudomonadati</taxon>
        <taxon>Pseudomonadota</taxon>
        <taxon>Betaproteobacteria</taxon>
        <taxon>Burkholderiales</taxon>
        <taxon>Comamonadaceae</taxon>
        <taxon>Variovorax</taxon>
    </lineage>
</organism>
<sequence length="275" mass="29623">MRICYHTPARLLAGSCSAAALLAGFPAHAEMSAEELAKLAQNPVGNLISVPFQNNTNLNFGPEKGTQNILNIQPVIPISVNKDWNIITRTILPVISMPSLGPGTGSLNGVGDVVMTAFLSPANPGKWIWGVGPVVQIPTNSNSELGNKNWGLGPSAVVLHLDHGSPWVYGALFNNIWSVSSNKQGGSYNNFLLQPFINYNFPGGFYLTTAPIITADWKADSSQRWTVPIGGGVGKIFHLGKLPVNTQLSAYYNVVKPDNGANWQIRVQAQFMFPK</sequence>
<dbReference type="EMBL" id="JBBKZV010000029">
    <property type="protein sequence ID" value="MEJ8826110.1"/>
    <property type="molecule type" value="Genomic_DNA"/>
</dbReference>
<accession>A0ABU8W807</accession>
<evidence type="ECO:0000313" key="2">
    <source>
        <dbReference type="EMBL" id="MEJ8826110.1"/>
    </source>
</evidence>